<accession>A0ABV7L3M1</accession>
<dbReference type="Proteomes" id="UP001595528">
    <property type="component" value="Unassembled WGS sequence"/>
</dbReference>
<sequence>MLKAEQNERLTRVGPGTAMGDFMRRFWVPFLAGTELEPDGAPQRVSLLGERLLAFRDTDGRVGLIDEFCPHRRASLFFGRNEECGIRCVYHGWKFDVEGRCLEVPSEPADSNLARKVRLTAYPVHEAGGLLWAWMGPAAERPAPPAFDWLGLPPEQCYFSQFVLNANWLQGMEGEFDSAHVSFLHRRLDMEVAKTSIVGEYFRNDTAPTWKIDPAPHGLVCAASRRTAENELYWRVTHFALPFYSMVAPEIGGCNSWRCWVPLDDENSWVVTVTYAPHRDITQAERDAWAAGHFAHPIVEPGSKRLAARAENDYLIDRAVQKTHSFTGIQGTRAQDAAMTESMGPITDRSREHLATSDQAIIAIRRLLLDSLACHGAGEAVPAMRSGDVYAVRSGSALLPDGVAYDQDKTLMREMGLAGAAEAAE</sequence>
<keyword evidence="8" id="KW-1185">Reference proteome</keyword>
<keyword evidence="5" id="KW-0411">Iron-sulfur</keyword>
<evidence type="ECO:0000256" key="1">
    <source>
        <dbReference type="ARBA" id="ARBA00022714"/>
    </source>
</evidence>
<gene>
    <name evidence="7" type="ORF">ACFOGJ_18305</name>
</gene>
<dbReference type="SUPFAM" id="SSF55961">
    <property type="entry name" value="Bet v1-like"/>
    <property type="match status" value="1"/>
</dbReference>
<evidence type="ECO:0000313" key="8">
    <source>
        <dbReference type="Proteomes" id="UP001595528"/>
    </source>
</evidence>
<evidence type="ECO:0000256" key="4">
    <source>
        <dbReference type="ARBA" id="ARBA00023004"/>
    </source>
</evidence>
<proteinExistence type="predicted"/>
<organism evidence="7 8">
    <name type="scientific">Marinibaculum pumilum</name>
    <dbReference type="NCBI Taxonomy" id="1766165"/>
    <lineage>
        <taxon>Bacteria</taxon>
        <taxon>Pseudomonadati</taxon>
        <taxon>Pseudomonadota</taxon>
        <taxon>Alphaproteobacteria</taxon>
        <taxon>Rhodospirillales</taxon>
        <taxon>Rhodospirillaceae</taxon>
        <taxon>Marinibaculum</taxon>
    </lineage>
</organism>
<evidence type="ECO:0000256" key="3">
    <source>
        <dbReference type="ARBA" id="ARBA00023002"/>
    </source>
</evidence>
<feature type="domain" description="Rieske" evidence="6">
    <location>
        <begin position="29"/>
        <end position="133"/>
    </location>
</feature>
<evidence type="ECO:0000259" key="6">
    <source>
        <dbReference type="PROSITE" id="PS51296"/>
    </source>
</evidence>
<keyword evidence="2" id="KW-0479">Metal-binding</keyword>
<dbReference type="PANTHER" id="PTHR21266">
    <property type="entry name" value="IRON-SULFUR DOMAIN CONTAINING PROTEIN"/>
    <property type="match status" value="1"/>
</dbReference>
<dbReference type="PROSITE" id="PS00570">
    <property type="entry name" value="RING_HYDROXYL_ALPHA"/>
    <property type="match status" value="1"/>
</dbReference>
<dbReference type="InterPro" id="IPR050584">
    <property type="entry name" value="Cholesterol_7-desaturase"/>
</dbReference>
<dbReference type="InterPro" id="IPR045623">
    <property type="entry name" value="LigXa_C"/>
</dbReference>
<keyword evidence="4" id="KW-0408">Iron</keyword>
<protein>
    <submittedName>
        <fullName evidence="7">Rieske 2Fe-2S domain-containing protein</fullName>
    </submittedName>
</protein>
<dbReference type="CDD" id="cd03479">
    <property type="entry name" value="Rieske_RO_Alpha_PhDO_like"/>
    <property type="match status" value="1"/>
</dbReference>
<dbReference type="RefSeq" id="WP_379903190.1">
    <property type="nucleotide sequence ID" value="NZ_JBHRTR010000031.1"/>
</dbReference>
<keyword evidence="3" id="KW-0560">Oxidoreductase</keyword>
<comment type="caution">
    <text evidence="7">The sequence shown here is derived from an EMBL/GenBank/DDBJ whole genome shotgun (WGS) entry which is preliminary data.</text>
</comment>
<dbReference type="PANTHER" id="PTHR21266:SF59">
    <property type="entry name" value="BLR4922 PROTEIN"/>
    <property type="match status" value="1"/>
</dbReference>
<dbReference type="Pfam" id="PF19301">
    <property type="entry name" value="LigXa_C"/>
    <property type="match status" value="1"/>
</dbReference>
<keyword evidence="1" id="KW-0001">2Fe-2S</keyword>
<dbReference type="InterPro" id="IPR015881">
    <property type="entry name" value="ARHD_Rieske_2Fe_2S"/>
</dbReference>
<evidence type="ECO:0000313" key="7">
    <source>
        <dbReference type="EMBL" id="MFC3229205.1"/>
    </source>
</evidence>
<dbReference type="SUPFAM" id="SSF50022">
    <property type="entry name" value="ISP domain"/>
    <property type="match status" value="1"/>
</dbReference>
<name>A0ABV7L3M1_9PROT</name>
<dbReference type="Gene3D" id="3.90.380.10">
    <property type="entry name" value="Naphthalene 1,2-dioxygenase Alpha Subunit, Chain A, domain 1"/>
    <property type="match status" value="1"/>
</dbReference>
<dbReference type="EMBL" id="JBHRTR010000031">
    <property type="protein sequence ID" value="MFC3229205.1"/>
    <property type="molecule type" value="Genomic_DNA"/>
</dbReference>
<evidence type="ECO:0000256" key="2">
    <source>
        <dbReference type="ARBA" id="ARBA00022723"/>
    </source>
</evidence>
<dbReference type="Pfam" id="PF00355">
    <property type="entry name" value="Rieske"/>
    <property type="match status" value="1"/>
</dbReference>
<reference evidence="8" key="1">
    <citation type="journal article" date="2019" name="Int. J. Syst. Evol. Microbiol.">
        <title>The Global Catalogue of Microorganisms (GCM) 10K type strain sequencing project: providing services to taxonomists for standard genome sequencing and annotation.</title>
        <authorList>
            <consortium name="The Broad Institute Genomics Platform"/>
            <consortium name="The Broad Institute Genome Sequencing Center for Infectious Disease"/>
            <person name="Wu L."/>
            <person name="Ma J."/>
        </authorList>
    </citation>
    <scope>NUCLEOTIDE SEQUENCE [LARGE SCALE GENOMIC DNA]</scope>
    <source>
        <strain evidence="8">KCTC 42964</strain>
    </source>
</reference>
<evidence type="ECO:0000256" key="5">
    <source>
        <dbReference type="ARBA" id="ARBA00023014"/>
    </source>
</evidence>
<dbReference type="Gene3D" id="2.102.10.10">
    <property type="entry name" value="Rieske [2Fe-2S] iron-sulphur domain"/>
    <property type="match status" value="1"/>
</dbReference>
<dbReference type="InterPro" id="IPR017941">
    <property type="entry name" value="Rieske_2Fe-2S"/>
</dbReference>
<dbReference type="PROSITE" id="PS51296">
    <property type="entry name" value="RIESKE"/>
    <property type="match status" value="1"/>
</dbReference>
<dbReference type="InterPro" id="IPR036922">
    <property type="entry name" value="Rieske_2Fe-2S_sf"/>
</dbReference>